<protein>
    <submittedName>
        <fullName evidence="2">Uncharacterized protein</fullName>
    </submittedName>
</protein>
<comment type="caution">
    <text evidence="2">The sequence shown here is derived from an EMBL/GenBank/DDBJ whole genome shotgun (WGS) entry which is preliminary data.</text>
</comment>
<evidence type="ECO:0000313" key="3">
    <source>
        <dbReference type="Proteomes" id="UP000034600"/>
    </source>
</evidence>
<gene>
    <name evidence="2" type="ORF">UY32_C0011G0006</name>
</gene>
<proteinExistence type="predicted"/>
<keyword evidence="1" id="KW-0812">Transmembrane</keyword>
<evidence type="ECO:0000313" key="2">
    <source>
        <dbReference type="EMBL" id="KKU98921.1"/>
    </source>
</evidence>
<sequence>MTIDIILYILLVMIFWDFSCHVIKWLGGEEKFTRSKSIFSYYYPHFNWMKTPNGPVQRPNWRKYYDRFWVAYWGIAFVL</sequence>
<dbReference type="Proteomes" id="UP000034600">
    <property type="component" value="Unassembled WGS sequence"/>
</dbReference>
<accession>A0A0G1UXX5</accession>
<dbReference type="EMBL" id="LCPO01000011">
    <property type="protein sequence ID" value="KKU98921.1"/>
    <property type="molecule type" value="Genomic_DNA"/>
</dbReference>
<organism evidence="2 3">
    <name type="scientific">Candidatus Jorgensenbacteria bacterium GW2011_GWC1_48_8</name>
    <dbReference type="NCBI Taxonomy" id="1618666"/>
    <lineage>
        <taxon>Bacteria</taxon>
        <taxon>Candidatus Joergenseniibacteriota</taxon>
    </lineage>
</organism>
<feature type="transmembrane region" description="Helical" evidence="1">
    <location>
        <begin position="6"/>
        <end position="27"/>
    </location>
</feature>
<reference evidence="2 3" key="1">
    <citation type="journal article" date="2015" name="Nature">
        <title>rRNA introns, odd ribosomes, and small enigmatic genomes across a large radiation of phyla.</title>
        <authorList>
            <person name="Brown C.T."/>
            <person name="Hug L.A."/>
            <person name="Thomas B.C."/>
            <person name="Sharon I."/>
            <person name="Castelle C.J."/>
            <person name="Singh A."/>
            <person name="Wilkins M.J."/>
            <person name="Williams K.H."/>
            <person name="Banfield J.F."/>
        </authorList>
    </citation>
    <scope>NUCLEOTIDE SEQUENCE [LARGE SCALE GENOMIC DNA]</scope>
</reference>
<keyword evidence="1" id="KW-1133">Transmembrane helix</keyword>
<keyword evidence="1" id="KW-0472">Membrane</keyword>
<evidence type="ECO:0000256" key="1">
    <source>
        <dbReference type="SAM" id="Phobius"/>
    </source>
</evidence>
<dbReference type="AlphaFoldDB" id="A0A0G1UXX5"/>
<name>A0A0G1UXX5_9BACT</name>